<sequence length="73" mass="9197">MVMRMNELLFDLARRLTYYTTEDRKRRHLARREARLKRRQNWQYEWFGLVPLGFSMWWKSLKSSFLTHKKGHH</sequence>
<comment type="caution">
    <text evidence="1">The sequence shown here is derived from an EMBL/GenBank/DDBJ whole genome shotgun (WGS) entry which is preliminary data.</text>
</comment>
<evidence type="ECO:0000313" key="1">
    <source>
        <dbReference type="EMBL" id="PTQ55660.1"/>
    </source>
</evidence>
<gene>
    <name evidence="2" type="ORF">BSOLF_0365</name>
    <name evidence="1" type="ORF">BSOLF_1730</name>
</gene>
<dbReference type="EMBL" id="PEBX01000085">
    <property type="protein sequence ID" value="PTQ55660.1"/>
    <property type="molecule type" value="Genomic_DNA"/>
</dbReference>
<accession>A0A2R6XZ46</accession>
<dbReference type="EMBL" id="PEBX01000033">
    <property type="protein sequence ID" value="PTQ56330.1"/>
    <property type="molecule type" value="Genomic_DNA"/>
</dbReference>
<protein>
    <recommendedName>
        <fullName evidence="4">YqzE-like protein</fullName>
    </recommendedName>
</protein>
<proteinExistence type="predicted"/>
<dbReference type="Proteomes" id="UP000244338">
    <property type="component" value="Unassembled WGS sequence"/>
</dbReference>
<evidence type="ECO:0008006" key="4">
    <source>
        <dbReference type="Google" id="ProtNLM"/>
    </source>
</evidence>
<dbReference type="AlphaFoldDB" id="A0A2R6XZ46"/>
<name>A0A2R6XZ46_9BACL</name>
<evidence type="ECO:0000313" key="3">
    <source>
        <dbReference type="Proteomes" id="UP000244338"/>
    </source>
</evidence>
<dbReference type="InterPro" id="IPR025622">
    <property type="entry name" value="YqzE"/>
</dbReference>
<reference evidence="1" key="2">
    <citation type="journal article" date="2018" name="Sci. Rep.">
        <title>Lignite coal burning seam in the remote Altai Mountains harbors a hydrogen-driven thermophilic microbial community.</title>
        <authorList>
            <person name="Kadnikov V.V."/>
            <person name="Mardanov A.V."/>
            <person name="Ivasenko D.A."/>
            <person name="Beletsky A.V."/>
            <person name="Karnachuk O.V."/>
            <person name="Ravin N.V."/>
        </authorList>
    </citation>
    <scope>NUCLEOTIDE SEQUENCE</scope>
    <source>
        <strain evidence="1">AL32</strain>
    </source>
</reference>
<dbReference type="Pfam" id="PF14038">
    <property type="entry name" value="YqzE"/>
    <property type="match status" value="1"/>
</dbReference>
<organism evidence="1 3">
    <name type="scientific">Candidatus Carbonibacillus altaicus</name>
    <dbReference type="NCBI Taxonomy" id="2163959"/>
    <lineage>
        <taxon>Bacteria</taxon>
        <taxon>Bacillati</taxon>
        <taxon>Bacillota</taxon>
        <taxon>Bacilli</taxon>
        <taxon>Bacillales</taxon>
        <taxon>Candidatus Carbonibacillus</taxon>
    </lineage>
</organism>
<reference evidence="3" key="1">
    <citation type="journal article" date="2018" name="Sci. Rep.">
        <title>Lignite coal burning seam in the remote Altai Mountains harbors a hydrogen-driven thermophilic microbial community.</title>
        <authorList>
            <person name="Kadnikov V.V."/>
            <person name="Mardanov A.V."/>
            <person name="Ivasenko D.A."/>
            <person name="Antsiferov D.V."/>
            <person name="Beletsky A.V."/>
            <person name="Karnachuk O.V."/>
            <person name="Ravin N.V."/>
        </authorList>
    </citation>
    <scope>NUCLEOTIDE SEQUENCE [LARGE SCALE GENOMIC DNA]</scope>
</reference>
<evidence type="ECO:0000313" key="2">
    <source>
        <dbReference type="EMBL" id="PTQ56330.1"/>
    </source>
</evidence>